<feature type="compositionally biased region" description="Polar residues" evidence="1">
    <location>
        <begin position="104"/>
        <end position="118"/>
    </location>
</feature>
<feature type="compositionally biased region" description="Polar residues" evidence="1">
    <location>
        <begin position="20"/>
        <end position="30"/>
    </location>
</feature>
<protein>
    <submittedName>
        <fullName evidence="3">ACL193Cp</fullName>
    </submittedName>
</protein>
<dbReference type="AlphaFoldDB" id="Q75CV9"/>
<dbReference type="Proteomes" id="UP000000591">
    <property type="component" value="Chromosome III"/>
</dbReference>
<feature type="region of interest" description="Disordered" evidence="1">
    <location>
        <begin position="292"/>
        <end position="397"/>
    </location>
</feature>
<dbReference type="OMA" id="DIMSIRT"/>
<dbReference type="InParanoid" id="Q75CV9"/>
<feature type="compositionally biased region" description="Low complexity" evidence="1">
    <location>
        <begin position="372"/>
        <end position="381"/>
    </location>
</feature>
<dbReference type="GeneID" id="4619331"/>
<feature type="compositionally biased region" description="Polar residues" evidence="1">
    <location>
        <begin position="74"/>
        <end position="96"/>
    </location>
</feature>
<evidence type="ECO:0000313" key="4">
    <source>
        <dbReference type="Proteomes" id="UP000000591"/>
    </source>
</evidence>
<reference evidence="3 4" key="1">
    <citation type="journal article" date="2004" name="Science">
        <title>The Ashbya gossypii genome as a tool for mapping the ancient Saccharomyces cerevisiae genome.</title>
        <authorList>
            <person name="Dietrich F.S."/>
            <person name="Voegeli S."/>
            <person name="Brachat S."/>
            <person name="Lerch A."/>
            <person name="Gates K."/>
            <person name="Steiner S."/>
            <person name="Mohr C."/>
            <person name="Pohlmann R."/>
            <person name="Luedi P."/>
            <person name="Choi S."/>
            <person name="Wing R.A."/>
            <person name="Flavier A."/>
            <person name="Gaffney T.D."/>
            <person name="Philippsen P."/>
        </authorList>
    </citation>
    <scope>NUCLEOTIDE SEQUENCE [LARGE SCALE GENOMIC DNA]</scope>
    <source>
        <strain evidence="4">ATCC 10895 / CBS 109.51 / FGSC 9923 / NRRL Y-1056</strain>
    </source>
</reference>
<feature type="transmembrane region" description="Helical" evidence="2">
    <location>
        <begin position="453"/>
        <end position="478"/>
    </location>
</feature>
<keyword evidence="2" id="KW-0472">Membrane</keyword>
<proteinExistence type="predicted"/>
<organism evidence="3 4">
    <name type="scientific">Eremothecium gossypii (strain ATCC 10895 / CBS 109.51 / FGSC 9923 / NRRL Y-1056)</name>
    <name type="common">Yeast</name>
    <name type="synonym">Ashbya gossypii</name>
    <dbReference type="NCBI Taxonomy" id="284811"/>
    <lineage>
        <taxon>Eukaryota</taxon>
        <taxon>Fungi</taxon>
        <taxon>Dikarya</taxon>
        <taxon>Ascomycota</taxon>
        <taxon>Saccharomycotina</taxon>
        <taxon>Saccharomycetes</taxon>
        <taxon>Saccharomycetales</taxon>
        <taxon>Saccharomycetaceae</taxon>
        <taxon>Eremothecium</taxon>
    </lineage>
</organism>
<feature type="region of interest" description="Disordered" evidence="1">
    <location>
        <begin position="1"/>
        <end position="204"/>
    </location>
</feature>
<evidence type="ECO:0000313" key="3">
    <source>
        <dbReference type="EMBL" id="AAS51035.1"/>
    </source>
</evidence>
<reference evidence="4" key="2">
    <citation type="journal article" date="2013" name="G3 (Bethesda)">
        <title>Genomes of Ashbya fungi isolated from insects reveal four mating-type loci, numerous translocations, lack of transposons, and distinct gene duplications.</title>
        <authorList>
            <person name="Dietrich F.S."/>
            <person name="Voegeli S."/>
            <person name="Kuo S."/>
            <person name="Philippsen P."/>
        </authorList>
    </citation>
    <scope>GENOME REANNOTATION</scope>
    <source>
        <strain evidence="4">ATCC 10895 / CBS 109.51 / FGSC 9923 / NRRL Y-1056</strain>
    </source>
</reference>
<dbReference type="EMBL" id="AE016816">
    <property type="protein sequence ID" value="AAS51035.1"/>
    <property type="molecule type" value="Genomic_DNA"/>
</dbReference>
<evidence type="ECO:0000256" key="1">
    <source>
        <dbReference type="SAM" id="MobiDB-lite"/>
    </source>
</evidence>
<dbReference type="KEGG" id="ago:AGOS_ACL193C"/>
<sequence>MSYIRSLLDQQDSQEDSTDPETNSSTSSAGSGLLCGLQHSQARRTDSFFRESFNSPKATARSTNSPPKMDSRVSVYSQAASGTTLENDQATITQHSRPFLPALMSSSRTLANRRSVATQRDHDSQPPQSGGSSSMESTHTQVPSPTDTLLSDSRSPAKSISSRGKPGLSNYRLPNNSFAESLESHVPVHQQNTSASSSDNMRVDSHKTMPGSYLLSDRIAQEPIEEEQESDTDMYTTARYSFSSKRGSHMAHNVPYVFRTTSNWATLSTAPDGSIASLVEASNIMHDTLENEAKASQTSKSSRHATSEHGSPQKEAATKGSRISLPLQSLRSKSDKGEHTTPSSKPKSRHGSRDLNVHSKAASASPASGLDSSPQSSAMSSDPLLARPQRSRSKSMDSADYELQQIYQYYEYKGIRRHMMDLEKGCTTVRETDSDQFSPSQWTKSTLFSIPRVMLILFFGLFIPPLLFMIGGGTYSGVSDRILIKMIIHKAHRHKADRGYLWDVDVRWFRRLAIAVGVVELLTIIALIGVGFGLGLATE</sequence>
<keyword evidence="2" id="KW-0812">Transmembrane</keyword>
<name>Q75CV9_EREGS</name>
<feature type="transmembrane region" description="Helical" evidence="2">
    <location>
        <begin position="512"/>
        <end position="537"/>
    </location>
</feature>
<feature type="compositionally biased region" description="Polar residues" evidence="1">
    <location>
        <begin position="189"/>
        <end position="200"/>
    </location>
</feature>
<keyword evidence="4" id="KW-1185">Reference proteome</keyword>
<feature type="compositionally biased region" description="Low complexity" evidence="1">
    <location>
        <begin position="125"/>
        <end position="134"/>
    </location>
</feature>
<keyword evidence="2" id="KW-1133">Transmembrane helix</keyword>
<feature type="compositionally biased region" description="Polar residues" evidence="1">
    <location>
        <begin position="135"/>
        <end position="162"/>
    </location>
</feature>
<evidence type="ECO:0000256" key="2">
    <source>
        <dbReference type="SAM" id="Phobius"/>
    </source>
</evidence>
<feature type="compositionally biased region" description="Polar residues" evidence="1">
    <location>
        <begin position="52"/>
        <end position="66"/>
    </location>
</feature>
<dbReference type="RefSeq" id="NP_983211.1">
    <property type="nucleotide sequence ID" value="NM_208564.1"/>
</dbReference>
<dbReference type="HOGENOM" id="CLU_505222_0_0_1"/>
<dbReference type="OrthoDB" id="4068624at2759"/>
<accession>Q75CV9</accession>
<gene>
    <name evidence="3" type="ORF">AGOS_ACL193C</name>
</gene>
<dbReference type="eggNOG" id="ENOG502S1HD">
    <property type="taxonomic scope" value="Eukaryota"/>
</dbReference>